<dbReference type="PANTHER" id="PTHR33343:SF1">
    <property type="entry name" value="LARGE RIBOSOMAL SUBUNIT PROTEIN BL35M"/>
    <property type="match status" value="1"/>
</dbReference>
<evidence type="ECO:0000256" key="1">
    <source>
        <dbReference type="ARBA" id="ARBA00006598"/>
    </source>
</evidence>
<keyword evidence="3 5" id="KW-0687">Ribonucleoprotein</keyword>
<dbReference type="KEGG" id="ttk:TST_0281"/>
<evidence type="ECO:0000256" key="6">
    <source>
        <dbReference type="RuleBase" id="RU000568"/>
    </source>
</evidence>
<dbReference type="Pfam" id="PF01632">
    <property type="entry name" value="Ribosomal_L35p"/>
    <property type="match status" value="1"/>
</dbReference>
<evidence type="ECO:0000313" key="9">
    <source>
        <dbReference type="Proteomes" id="UP000063234"/>
    </source>
</evidence>
<dbReference type="InterPro" id="IPR001706">
    <property type="entry name" value="Ribosomal_bL35"/>
</dbReference>
<dbReference type="InterPro" id="IPR037229">
    <property type="entry name" value="Ribosomal_bL35_sf"/>
</dbReference>
<keyword evidence="9" id="KW-1185">Reference proteome</keyword>
<dbReference type="AlphaFoldDB" id="A0A0S3QRX8"/>
<feature type="compositionally biased region" description="Basic residues" evidence="7">
    <location>
        <begin position="10"/>
        <end position="29"/>
    </location>
</feature>
<gene>
    <name evidence="5 8" type="primary">rpmI</name>
    <name evidence="8" type="ORF">TST_0281</name>
</gene>
<dbReference type="OrthoDB" id="47476at2"/>
<name>A0A0S3QRX8_THET7</name>
<reference evidence="9" key="1">
    <citation type="journal article" date="2018" name="Science">
        <title>A primordial and reversible TCA cycle in a facultatively chemolithoautotrophic thermophile.</title>
        <authorList>
            <person name="Nunoura T."/>
            <person name="Chikaraishi Y."/>
            <person name="Izaki R."/>
            <person name="Suwa T."/>
            <person name="Sato T."/>
            <person name="Harada T."/>
            <person name="Mori K."/>
            <person name="Kato Y."/>
            <person name="Miyazaki M."/>
            <person name="Shimamura S."/>
            <person name="Yanagawa K."/>
            <person name="Shuto A."/>
            <person name="Ohkouchi N."/>
            <person name="Fujita N."/>
            <person name="Takaki Y."/>
            <person name="Atomi H."/>
            <person name="Takai K."/>
        </authorList>
    </citation>
    <scope>NUCLEOTIDE SEQUENCE [LARGE SCALE GENOMIC DNA]</scope>
    <source>
        <strain evidence="9">DSM 17441 / JCM 13301 / NBRC 103674 / ABI70S6</strain>
    </source>
</reference>
<dbReference type="InterPro" id="IPR021137">
    <property type="entry name" value="Ribosomal_bL35-like"/>
</dbReference>
<dbReference type="NCBIfam" id="TIGR00001">
    <property type="entry name" value="rpmI_bact"/>
    <property type="match status" value="1"/>
</dbReference>
<accession>A0A0S3QRX8</accession>
<dbReference type="RefSeq" id="WP_068548973.1">
    <property type="nucleotide sequence ID" value="NZ_AP013035.1"/>
</dbReference>
<dbReference type="EMBL" id="AP013035">
    <property type="protein sequence ID" value="BAT71090.1"/>
    <property type="molecule type" value="Genomic_DNA"/>
</dbReference>
<evidence type="ECO:0000313" key="8">
    <source>
        <dbReference type="EMBL" id="BAT71090.1"/>
    </source>
</evidence>
<dbReference type="GO" id="GO:0015934">
    <property type="term" value="C:large ribosomal subunit"/>
    <property type="evidence" value="ECO:0007669"/>
    <property type="project" value="TreeGrafter"/>
</dbReference>
<proteinExistence type="inferred from homology"/>
<evidence type="ECO:0000256" key="2">
    <source>
        <dbReference type="ARBA" id="ARBA00022980"/>
    </source>
</evidence>
<evidence type="ECO:0000256" key="3">
    <source>
        <dbReference type="ARBA" id="ARBA00023274"/>
    </source>
</evidence>
<dbReference type="PROSITE" id="PS00936">
    <property type="entry name" value="RIBOSOMAL_L35"/>
    <property type="match status" value="1"/>
</dbReference>
<feature type="region of interest" description="Disordered" evidence="7">
    <location>
        <begin position="1"/>
        <end position="51"/>
    </location>
</feature>
<dbReference type="PRINTS" id="PR00064">
    <property type="entry name" value="RIBOSOMALL35"/>
</dbReference>
<dbReference type="Gene3D" id="4.10.410.60">
    <property type="match status" value="1"/>
</dbReference>
<dbReference type="SUPFAM" id="SSF143034">
    <property type="entry name" value="L35p-like"/>
    <property type="match status" value="1"/>
</dbReference>
<dbReference type="Proteomes" id="UP000063234">
    <property type="component" value="Chromosome"/>
</dbReference>
<dbReference type="PANTHER" id="PTHR33343">
    <property type="entry name" value="54S RIBOSOMAL PROTEIN BL35M"/>
    <property type="match status" value="1"/>
</dbReference>
<protein>
    <recommendedName>
        <fullName evidence="4 5">Large ribosomal subunit protein bL35</fullName>
    </recommendedName>
</protein>
<dbReference type="FunFam" id="4.10.410.60:FF:000001">
    <property type="entry name" value="50S ribosomal protein L35"/>
    <property type="match status" value="1"/>
</dbReference>
<dbReference type="GO" id="GO:0003735">
    <property type="term" value="F:structural constituent of ribosome"/>
    <property type="evidence" value="ECO:0007669"/>
    <property type="project" value="InterPro"/>
</dbReference>
<dbReference type="GO" id="GO:0006412">
    <property type="term" value="P:translation"/>
    <property type="evidence" value="ECO:0007669"/>
    <property type="project" value="UniProtKB-UniRule"/>
</dbReference>
<sequence>MPKMKTNKSAAKRFKITGTGKVKRRKANRSHLNEEKPAKRKRRLRKPAVLKKTELKKVQRLLPYAF</sequence>
<evidence type="ECO:0000256" key="7">
    <source>
        <dbReference type="SAM" id="MobiDB-lite"/>
    </source>
</evidence>
<evidence type="ECO:0000256" key="5">
    <source>
        <dbReference type="HAMAP-Rule" id="MF_00514"/>
    </source>
</evidence>
<dbReference type="InterPro" id="IPR018265">
    <property type="entry name" value="Ribosomal_bL35_CS"/>
</dbReference>
<dbReference type="STRING" id="1298851.TST_0281"/>
<dbReference type="PATRIC" id="fig|1298851.3.peg.289"/>
<organism evidence="8 9">
    <name type="scientific">Thermosulfidibacter takaii (strain DSM 17441 / JCM 13301 / NBRC 103674 / ABI70S6)</name>
    <dbReference type="NCBI Taxonomy" id="1298851"/>
    <lineage>
        <taxon>Bacteria</taxon>
        <taxon>Pseudomonadati</taxon>
        <taxon>Thermosulfidibacterota</taxon>
        <taxon>Thermosulfidibacteria</taxon>
        <taxon>Thermosulfidibacterales</taxon>
        <taxon>Thermosulfidibacteraceae</taxon>
    </lineage>
</organism>
<keyword evidence="2 5" id="KW-0689">Ribosomal protein</keyword>
<comment type="similarity">
    <text evidence="1 5 6">Belongs to the bacterial ribosomal protein bL35 family.</text>
</comment>
<feature type="compositionally biased region" description="Basic residues" evidence="7">
    <location>
        <begin position="38"/>
        <end position="49"/>
    </location>
</feature>
<evidence type="ECO:0000256" key="4">
    <source>
        <dbReference type="ARBA" id="ARBA00071664"/>
    </source>
</evidence>
<dbReference type="HAMAP" id="MF_00514">
    <property type="entry name" value="Ribosomal_bL35"/>
    <property type="match status" value="1"/>
</dbReference>